<gene>
    <name evidence="2" type="ORF">THASP1DRAFT_24541</name>
</gene>
<dbReference type="InterPro" id="IPR001810">
    <property type="entry name" value="F-box_dom"/>
</dbReference>
<dbReference type="AlphaFoldDB" id="A0A4P9XN81"/>
<accession>A0A4P9XN81</accession>
<dbReference type="Gene3D" id="1.20.1280.50">
    <property type="match status" value="1"/>
</dbReference>
<dbReference type="PROSITE" id="PS50181">
    <property type="entry name" value="FBOX"/>
    <property type="match status" value="1"/>
</dbReference>
<dbReference type="Proteomes" id="UP000271241">
    <property type="component" value="Unassembled WGS sequence"/>
</dbReference>
<dbReference type="Pfam" id="PF12937">
    <property type="entry name" value="F-box-like"/>
    <property type="match status" value="1"/>
</dbReference>
<evidence type="ECO:0000313" key="3">
    <source>
        <dbReference type="Proteomes" id="UP000271241"/>
    </source>
</evidence>
<feature type="domain" description="F-box" evidence="1">
    <location>
        <begin position="119"/>
        <end position="166"/>
    </location>
</feature>
<name>A0A4P9XN81_9FUNG</name>
<keyword evidence="3" id="KW-1185">Reference proteome</keyword>
<dbReference type="SUPFAM" id="SSF81383">
    <property type="entry name" value="F-box domain"/>
    <property type="match status" value="1"/>
</dbReference>
<dbReference type="SMART" id="SM00256">
    <property type="entry name" value="FBOX"/>
    <property type="match status" value="1"/>
</dbReference>
<proteinExistence type="predicted"/>
<sequence>MVEAKVIADAGKCSRSRLQRYMQPVSATTKCHTSWQQPDICEKHERNVPANARIGQEPVEPREIVGSVHWRAVGNALVIGDIRKDQWLARWIHTLQVAVDSKNEHTLDLRLQSSAYYVCTTMKRIPEELLDHIFGFLNDAELFVLACTSWQWRDRVSRRQTLWRRRFKRQFPQHDDNEREWLCQYRRALAASMYVEGATSEPLDTHADISLDWFDAYGKRRTTEYRWRSGEHTIAWHLERLNWSDTNSKGQKAWRKWHLHEYLVIGTTYEIQHRNYLYVWRLDALYKPPCTIDDRGRWIQDADARGDWLIVQCKSSGVNTLLVYNLVDNTCCADITEDFVQCCILRCTADSLHVAWIKYDFSNHGPVTVTYRLQHIVLGQEASLWRQVDGSVEMHLSPYESIHLQRVDDNRLAIWTNCRDALIPDLALLEVTDDTTKLSLKIKWSHAVAALELRPIVSRGLLGVRHEQNAWKMLSLGDGSEVHLSQLDCWRSSGLYPLESQWLGVLKNATWRNPKASAALGMHNWTSQTSTPTASLYNDSGKFTIVDYTAHASPIKRPPGVKDYPIASSKHCTAEKKRKKRKDKYLNAMLRKMQDLLHSFDSAKDA</sequence>
<protein>
    <recommendedName>
        <fullName evidence="1">F-box domain-containing protein</fullName>
    </recommendedName>
</protein>
<dbReference type="EMBL" id="KZ992741">
    <property type="protein sequence ID" value="RKP07282.1"/>
    <property type="molecule type" value="Genomic_DNA"/>
</dbReference>
<dbReference type="OrthoDB" id="10257471at2759"/>
<reference evidence="3" key="1">
    <citation type="journal article" date="2018" name="Nat. Microbiol.">
        <title>Leveraging single-cell genomics to expand the fungal tree of life.</title>
        <authorList>
            <person name="Ahrendt S.R."/>
            <person name="Quandt C.A."/>
            <person name="Ciobanu D."/>
            <person name="Clum A."/>
            <person name="Salamov A."/>
            <person name="Andreopoulos B."/>
            <person name="Cheng J.F."/>
            <person name="Woyke T."/>
            <person name="Pelin A."/>
            <person name="Henrissat B."/>
            <person name="Reynolds N.K."/>
            <person name="Benny G.L."/>
            <person name="Smith M.E."/>
            <person name="James T.Y."/>
            <person name="Grigoriev I.V."/>
        </authorList>
    </citation>
    <scope>NUCLEOTIDE SEQUENCE [LARGE SCALE GENOMIC DNA]</scope>
    <source>
        <strain evidence="3">RSA 1356</strain>
    </source>
</reference>
<dbReference type="InterPro" id="IPR036047">
    <property type="entry name" value="F-box-like_dom_sf"/>
</dbReference>
<evidence type="ECO:0000259" key="1">
    <source>
        <dbReference type="PROSITE" id="PS50181"/>
    </source>
</evidence>
<dbReference type="CDD" id="cd09917">
    <property type="entry name" value="F-box_SF"/>
    <property type="match status" value="1"/>
</dbReference>
<evidence type="ECO:0000313" key="2">
    <source>
        <dbReference type="EMBL" id="RKP07282.1"/>
    </source>
</evidence>
<organism evidence="2 3">
    <name type="scientific">Thamnocephalis sphaerospora</name>
    <dbReference type="NCBI Taxonomy" id="78915"/>
    <lineage>
        <taxon>Eukaryota</taxon>
        <taxon>Fungi</taxon>
        <taxon>Fungi incertae sedis</taxon>
        <taxon>Zoopagomycota</taxon>
        <taxon>Zoopagomycotina</taxon>
        <taxon>Zoopagomycetes</taxon>
        <taxon>Zoopagales</taxon>
        <taxon>Sigmoideomycetaceae</taxon>
        <taxon>Thamnocephalis</taxon>
    </lineage>
</organism>